<dbReference type="PANTHER" id="PTHR12905:SF28">
    <property type="entry name" value="RHAMNOGALACTURONATE LYASE C-RELATED"/>
    <property type="match status" value="1"/>
</dbReference>
<dbReference type="Proteomes" id="UP000076584">
    <property type="component" value="Unassembled WGS sequence"/>
</dbReference>
<dbReference type="GO" id="GO:0016787">
    <property type="term" value="F:hydrolase activity"/>
    <property type="evidence" value="ECO:0007669"/>
    <property type="project" value="InterPro"/>
</dbReference>
<dbReference type="Pfam" id="PF00149">
    <property type="entry name" value="Metallophos"/>
    <property type="match status" value="1"/>
</dbReference>
<accession>A0A166WGR0</accession>
<name>A0A166WGR0_COLIC</name>
<feature type="domain" description="Calcineurin-like phosphoesterase" evidence="1">
    <location>
        <begin position="77"/>
        <end position="263"/>
    </location>
</feature>
<dbReference type="CDD" id="cd07379">
    <property type="entry name" value="MPP_239FB"/>
    <property type="match status" value="1"/>
</dbReference>
<organism evidence="2 3">
    <name type="scientific">Colletotrichum incanum</name>
    <name type="common">Soybean anthracnose fungus</name>
    <dbReference type="NCBI Taxonomy" id="1573173"/>
    <lineage>
        <taxon>Eukaryota</taxon>
        <taxon>Fungi</taxon>
        <taxon>Dikarya</taxon>
        <taxon>Ascomycota</taxon>
        <taxon>Pezizomycotina</taxon>
        <taxon>Sordariomycetes</taxon>
        <taxon>Hypocreomycetidae</taxon>
        <taxon>Glomerellales</taxon>
        <taxon>Glomerellaceae</taxon>
        <taxon>Colletotrichum</taxon>
        <taxon>Colletotrichum spaethianum species complex</taxon>
    </lineage>
</organism>
<comment type="caution">
    <text evidence="2">The sequence shown here is derived from an EMBL/GenBank/DDBJ whole genome shotgun (WGS) entry which is preliminary data.</text>
</comment>
<evidence type="ECO:0000313" key="3">
    <source>
        <dbReference type="Proteomes" id="UP000076584"/>
    </source>
</evidence>
<dbReference type="PANTHER" id="PTHR12905">
    <property type="entry name" value="METALLOPHOSPHOESTERASE"/>
    <property type="match status" value="1"/>
</dbReference>
<dbReference type="EMBL" id="LFIW01002300">
    <property type="protein sequence ID" value="KZL75652.1"/>
    <property type="molecule type" value="Genomic_DNA"/>
</dbReference>
<protein>
    <submittedName>
        <fullName evidence="2">Metallophosphoesterase domain-containing protein</fullName>
    </submittedName>
</protein>
<proteinExistence type="predicted"/>
<dbReference type="OrthoDB" id="630188at2759"/>
<dbReference type="Gene3D" id="3.60.21.10">
    <property type="match status" value="1"/>
</dbReference>
<keyword evidence="3" id="KW-1185">Reference proteome</keyword>
<dbReference type="InterPro" id="IPR004843">
    <property type="entry name" value="Calcineurin-like_PHP"/>
</dbReference>
<dbReference type="SUPFAM" id="SSF56300">
    <property type="entry name" value="Metallo-dependent phosphatases"/>
    <property type="match status" value="1"/>
</dbReference>
<evidence type="ECO:0000313" key="2">
    <source>
        <dbReference type="EMBL" id="KZL75652.1"/>
    </source>
</evidence>
<dbReference type="InterPro" id="IPR051693">
    <property type="entry name" value="UPF0046_metallophosphoest"/>
</dbReference>
<dbReference type="InterPro" id="IPR029052">
    <property type="entry name" value="Metallo-depent_PP-like"/>
</dbReference>
<evidence type="ECO:0000259" key="1">
    <source>
        <dbReference type="Pfam" id="PF00149"/>
    </source>
</evidence>
<gene>
    <name evidence="2" type="ORF">CI238_04827</name>
</gene>
<reference evidence="2 3" key="1">
    <citation type="submission" date="2015-06" db="EMBL/GenBank/DDBJ databases">
        <title>Survival trade-offs in plant roots during colonization by closely related pathogenic and mutualistic fungi.</title>
        <authorList>
            <person name="Hacquard S."/>
            <person name="Kracher B."/>
            <person name="Hiruma K."/>
            <person name="Weinman A."/>
            <person name="Muench P."/>
            <person name="Garrido Oter R."/>
            <person name="Ver Loren van Themaat E."/>
            <person name="Dallerey J.-F."/>
            <person name="Damm U."/>
            <person name="Henrissat B."/>
            <person name="Lespinet O."/>
            <person name="Thon M."/>
            <person name="Kemen E."/>
            <person name="McHardy A.C."/>
            <person name="Schulze-Lefert P."/>
            <person name="O'Connell R.J."/>
        </authorList>
    </citation>
    <scope>NUCLEOTIDE SEQUENCE [LARGE SCALE GENOMIC DNA]</scope>
    <source>
        <strain evidence="2 3">MAFF 238704</strain>
    </source>
</reference>
<dbReference type="AlphaFoldDB" id="A0A166WGR0"/>
<sequence>MALFRSSSGLDVILNRPDSTLWERLRLNPLTTIARYLNNVFPVSIPTSRLKASDGDMDGAVTVVCISDTHNSQPHLPPGDILIHAGDLTASGTKEELRCALDWVKDQPHRFKVVIAGNHDLCLDENFPNSQIGRMVPEAEDGLDENKQGFVGREEEEPLDWSDIIYLNRTSTTLKLVNHHNREIRIYGNPYTPQHGTWAFQYPRSLQPDPWANAVPLVTDILVTHAPPKGHMDDPRGNWGCEFLLQEVWRTRPRLHVFGHVHCGHGMETVAFDTLQGAYEDVVLREAAAKKGGGMRAWVKGWMALGRCLGAWVGVWWNSGRRGRGETLLVNAAVVGGIKDRLVREAIVVEM</sequence>